<dbReference type="InterPro" id="IPR023198">
    <property type="entry name" value="PGP-like_dom2"/>
</dbReference>
<comment type="catalytic activity">
    <reaction evidence="1">
        <text>2-phosphoglycolate + H2O = glycolate + phosphate</text>
        <dbReference type="Rhea" id="RHEA:14369"/>
        <dbReference type="ChEBI" id="CHEBI:15377"/>
        <dbReference type="ChEBI" id="CHEBI:29805"/>
        <dbReference type="ChEBI" id="CHEBI:43474"/>
        <dbReference type="ChEBI" id="CHEBI:58033"/>
        <dbReference type="EC" id="3.1.3.18"/>
    </reaction>
</comment>
<dbReference type="GO" id="GO:0005829">
    <property type="term" value="C:cytosol"/>
    <property type="evidence" value="ECO:0007669"/>
    <property type="project" value="TreeGrafter"/>
</dbReference>
<dbReference type="OrthoDB" id="9797743at2"/>
<reference evidence="5 6" key="2">
    <citation type="journal article" date="2011" name="Mol. Biol. Evol.">
        <title>Unity in variety--the pan-genome of the Chlamydiae.</title>
        <authorList>
            <person name="Collingro A."/>
            <person name="Tischler P."/>
            <person name="Weinmaier T."/>
            <person name="Penz T."/>
            <person name="Heinz E."/>
            <person name="Brunham R.C."/>
            <person name="Read T.D."/>
            <person name="Bavoil P.M."/>
            <person name="Sachse K."/>
            <person name="Kahane S."/>
            <person name="Friedman M.G."/>
            <person name="Rattei T."/>
            <person name="Myers G.S."/>
            <person name="Horn M."/>
        </authorList>
    </citation>
    <scope>NUCLEOTIDE SEQUENCE [LARGE SCALE GENOMIC DNA]</scope>
    <source>
        <strain evidence="6">UV7</strain>
    </source>
</reference>
<evidence type="ECO:0000313" key="5">
    <source>
        <dbReference type="EMBL" id="CCB86594.1"/>
    </source>
</evidence>
<dbReference type="EC" id="3.1.3.18" evidence="4"/>
<dbReference type="InterPro" id="IPR041492">
    <property type="entry name" value="HAD_2"/>
</dbReference>
<dbReference type="SFLD" id="SFLDG01129">
    <property type="entry name" value="C1.5:_HAD__Beta-PGM__Phosphata"/>
    <property type="match status" value="1"/>
</dbReference>
<gene>
    <name evidence="5" type="ordered locus">PUV_16440</name>
</gene>
<dbReference type="RefSeq" id="WP_013925090.1">
    <property type="nucleotide sequence ID" value="NC_015702.1"/>
</dbReference>
<dbReference type="InterPro" id="IPR036412">
    <property type="entry name" value="HAD-like_sf"/>
</dbReference>
<dbReference type="NCBIfam" id="TIGR01549">
    <property type="entry name" value="HAD-SF-IA-v1"/>
    <property type="match status" value="1"/>
</dbReference>
<dbReference type="AlphaFoldDB" id="F8L065"/>
<protein>
    <recommendedName>
        <fullName evidence="4">phosphoglycolate phosphatase</fullName>
        <ecNumber evidence="4">3.1.3.18</ecNumber>
    </recommendedName>
</protein>
<comment type="similarity">
    <text evidence="3">Belongs to the HAD-like hydrolase superfamily. CbbY/CbbZ/Gph/YieH family.</text>
</comment>
<evidence type="ECO:0000256" key="4">
    <source>
        <dbReference type="ARBA" id="ARBA00013078"/>
    </source>
</evidence>
<evidence type="ECO:0000256" key="1">
    <source>
        <dbReference type="ARBA" id="ARBA00000830"/>
    </source>
</evidence>
<keyword evidence="5" id="KW-0378">Hydrolase</keyword>
<dbReference type="EMBL" id="FR872580">
    <property type="protein sequence ID" value="CCB86594.1"/>
    <property type="molecule type" value="Genomic_DNA"/>
</dbReference>
<dbReference type="SFLD" id="SFLDS00003">
    <property type="entry name" value="Haloacid_Dehalogenase"/>
    <property type="match status" value="1"/>
</dbReference>
<dbReference type="KEGG" id="puv:PUV_16440"/>
<dbReference type="HOGENOM" id="CLU_045011_13_2_0"/>
<dbReference type="Gene3D" id="3.40.50.1000">
    <property type="entry name" value="HAD superfamily/HAD-like"/>
    <property type="match status" value="1"/>
</dbReference>
<dbReference type="InterPro" id="IPR050155">
    <property type="entry name" value="HAD-like_hydrolase_sf"/>
</dbReference>
<dbReference type="STRING" id="765952.PUV_16440"/>
<organism evidence="5 6">
    <name type="scientific">Parachlamydia acanthamoebae (strain UV7)</name>
    <dbReference type="NCBI Taxonomy" id="765952"/>
    <lineage>
        <taxon>Bacteria</taxon>
        <taxon>Pseudomonadati</taxon>
        <taxon>Chlamydiota</taxon>
        <taxon>Chlamydiia</taxon>
        <taxon>Parachlamydiales</taxon>
        <taxon>Parachlamydiaceae</taxon>
        <taxon>Parachlamydia</taxon>
    </lineage>
</organism>
<dbReference type="InterPro" id="IPR023214">
    <property type="entry name" value="HAD_sf"/>
</dbReference>
<dbReference type="Proteomes" id="UP000000495">
    <property type="component" value="Chromosome"/>
</dbReference>
<dbReference type="PANTHER" id="PTHR43434:SF1">
    <property type="entry name" value="PHOSPHOGLYCOLATE PHOSPHATASE"/>
    <property type="match status" value="1"/>
</dbReference>
<accession>F8L065</accession>
<keyword evidence="6" id="KW-1185">Reference proteome</keyword>
<evidence type="ECO:0000313" key="6">
    <source>
        <dbReference type="Proteomes" id="UP000000495"/>
    </source>
</evidence>
<evidence type="ECO:0000256" key="3">
    <source>
        <dbReference type="ARBA" id="ARBA00006171"/>
    </source>
</evidence>
<dbReference type="InterPro" id="IPR006439">
    <property type="entry name" value="HAD-SF_hydro_IA"/>
</dbReference>
<dbReference type="eggNOG" id="COG0637">
    <property type="taxonomic scope" value="Bacteria"/>
</dbReference>
<dbReference type="GO" id="GO:0008967">
    <property type="term" value="F:phosphoglycolate phosphatase activity"/>
    <property type="evidence" value="ECO:0007669"/>
    <property type="project" value="UniProtKB-EC"/>
</dbReference>
<evidence type="ECO:0000256" key="2">
    <source>
        <dbReference type="ARBA" id="ARBA00004818"/>
    </source>
</evidence>
<dbReference type="GO" id="GO:0006281">
    <property type="term" value="P:DNA repair"/>
    <property type="evidence" value="ECO:0007669"/>
    <property type="project" value="TreeGrafter"/>
</dbReference>
<name>F8L065_PARAV</name>
<dbReference type="NCBIfam" id="TIGR01509">
    <property type="entry name" value="HAD-SF-IA-v3"/>
    <property type="match status" value="1"/>
</dbReference>
<sequence length="221" mass="25003">MTTLKMLFVDLDGTLADSIPLLYHFYQTFLARYGKEGNVDEFQRLNGPTIPEVVRILKQIYALQEPVEQLLQTYEQILLDGYAKETPLAPYAKETLLNLRRQGVNLGLVTAAKKTLADAFLKSHGMDDWFAFVCAGDHLIKGKPDPEIYEKAVLLAGCEKPHICVIEDSENGVKAALAADLAVIQIDLRQQKPQIAGNWKEIYQRLKRYDELSDYSAEHTF</sequence>
<proteinExistence type="inferred from homology"/>
<comment type="pathway">
    <text evidence="2">Organic acid metabolism; glycolate biosynthesis; glycolate from 2-phosphoglycolate: step 1/1.</text>
</comment>
<dbReference type="SUPFAM" id="SSF56784">
    <property type="entry name" value="HAD-like"/>
    <property type="match status" value="1"/>
</dbReference>
<dbReference type="PANTHER" id="PTHR43434">
    <property type="entry name" value="PHOSPHOGLYCOLATE PHOSPHATASE"/>
    <property type="match status" value="1"/>
</dbReference>
<dbReference type="Pfam" id="PF13419">
    <property type="entry name" value="HAD_2"/>
    <property type="match status" value="1"/>
</dbReference>
<reference key="1">
    <citation type="journal article" date="2011" name="Mol. Biol. Evol.">
        <title>Unity in variety -- the pan-genome of the Chlamydiae.</title>
        <authorList>
            <person name="Collingro A."/>
            <person name="Tischler P."/>
            <person name="Weinmaier T."/>
            <person name="Penz T."/>
            <person name="Heinz E."/>
            <person name="Brunham R.C."/>
            <person name="Read T.D."/>
            <person name="Bavoil P.M."/>
            <person name="Sachse K."/>
            <person name="Kahane S."/>
            <person name="Friedman M.G."/>
            <person name="Rattei T."/>
            <person name="Myers G.S.A."/>
            <person name="Horn M."/>
        </authorList>
    </citation>
    <scope>NUCLEOTIDE SEQUENCE</scope>
    <source>
        <strain>UV7</strain>
    </source>
</reference>
<dbReference type="Gene3D" id="1.10.150.240">
    <property type="entry name" value="Putative phosphatase, domain 2"/>
    <property type="match status" value="1"/>
</dbReference>